<dbReference type="RefSeq" id="WP_021291765.1">
    <property type="nucleotide sequence ID" value="NZ_BMPN01000001.1"/>
</dbReference>
<evidence type="ECO:0000313" key="1">
    <source>
        <dbReference type="EMBL" id="GGJ42508.1"/>
    </source>
</evidence>
<evidence type="ECO:0008006" key="3">
    <source>
        <dbReference type="Google" id="ProtNLM"/>
    </source>
</evidence>
<comment type="caution">
    <text evidence="1">The sequence shown here is derived from an EMBL/GenBank/DDBJ whole genome shotgun (WGS) entry which is preliminary data.</text>
</comment>
<dbReference type="Proteomes" id="UP000634435">
    <property type="component" value="Unassembled WGS sequence"/>
</dbReference>
<dbReference type="Pfam" id="PF07870">
    <property type="entry name" value="DUF1657"/>
    <property type="match status" value="1"/>
</dbReference>
<dbReference type="EMBL" id="BMPN01000001">
    <property type="protein sequence ID" value="GGJ42508.1"/>
    <property type="molecule type" value="Genomic_DNA"/>
</dbReference>
<reference evidence="2" key="1">
    <citation type="journal article" date="2019" name="Int. J. Syst. Evol. Microbiol.">
        <title>The Global Catalogue of Microorganisms (GCM) 10K type strain sequencing project: providing services to taxonomists for standard genome sequencing and annotation.</title>
        <authorList>
            <consortium name="The Broad Institute Genomics Platform"/>
            <consortium name="The Broad Institute Genome Sequencing Center for Infectious Disease"/>
            <person name="Wu L."/>
            <person name="Ma J."/>
        </authorList>
    </citation>
    <scope>NUCLEOTIDE SEQUENCE [LARGE SCALE GENOMIC DNA]</scope>
    <source>
        <strain evidence="2">JCM 30071</strain>
    </source>
</reference>
<keyword evidence="2" id="KW-1185">Reference proteome</keyword>
<protein>
    <recommendedName>
        <fullName evidence="3">DUF1657 domain-containing protein</fullName>
    </recommendedName>
</protein>
<gene>
    <name evidence="1" type="ORF">GCM10007111_00810</name>
</gene>
<evidence type="ECO:0000313" key="2">
    <source>
        <dbReference type="Proteomes" id="UP000634435"/>
    </source>
</evidence>
<accession>A0ABQ2D3F6</accession>
<proteinExistence type="predicted"/>
<name>A0ABQ2D3F6_9BACI</name>
<dbReference type="InterPro" id="IPR012452">
    <property type="entry name" value="DUF1657"/>
</dbReference>
<organism evidence="1 2">
    <name type="scientific">Virgibacillus kapii</name>
    <dbReference type="NCBI Taxonomy" id="1638645"/>
    <lineage>
        <taxon>Bacteria</taxon>
        <taxon>Bacillati</taxon>
        <taxon>Bacillota</taxon>
        <taxon>Bacilli</taxon>
        <taxon>Bacillales</taxon>
        <taxon>Bacillaceae</taxon>
        <taxon>Virgibacillus</taxon>
    </lineage>
</organism>
<sequence>MTVGSQVKGCFSSIKSIEATLQTLAAKTADQEQQTAFKQVEQIISEVKNDLQHQVIQLTKEEPQYK</sequence>